<name>A0A1B3WEV5_9FIRM</name>
<keyword evidence="8" id="KW-0671">Queuosine biosynthesis</keyword>
<organism evidence="10 12">
    <name type="scientific">Dialister pneumosintes</name>
    <dbReference type="NCBI Taxonomy" id="39950"/>
    <lineage>
        <taxon>Bacteria</taxon>
        <taxon>Bacillati</taxon>
        <taxon>Bacillota</taxon>
        <taxon>Negativicutes</taxon>
        <taxon>Veillonellales</taxon>
        <taxon>Veillonellaceae</taxon>
        <taxon>Dialister</taxon>
    </lineage>
</organism>
<dbReference type="KEGG" id="dpn:BCB69_05790"/>
<evidence type="ECO:0000313" key="11">
    <source>
        <dbReference type="EMBL" id="RID94604.1"/>
    </source>
</evidence>
<keyword evidence="1 8" id="KW-0004">4Fe-4S</keyword>
<comment type="caution">
    <text evidence="8">Lacks conserved residue(s) required for the propagation of feature annotation.</text>
</comment>
<dbReference type="Proteomes" id="UP000094757">
    <property type="component" value="Chromosome"/>
</dbReference>
<proteinExistence type="inferred from homology"/>
<dbReference type="STRING" id="39950.BCB69_05790"/>
<feature type="binding site" evidence="8">
    <location>
        <position position="75"/>
    </location>
    <ligand>
        <name>substrate</name>
    </ligand>
</feature>
<keyword evidence="13" id="KW-1185">Reference proteome</keyword>
<dbReference type="InterPro" id="IPR007197">
    <property type="entry name" value="rSAM"/>
</dbReference>
<feature type="binding site" evidence="8">
    <location>
        <position position="29"/>
    </location>
    <ligand>
        <name>substrate</name>
    </ligand>
</feature>
<dbReference type="UniPathway" id="UPA00391"/>
<dbReference type="InterPro" id="IPR013785">
    <property type="entry name" value="Aldolase_TIM"/>
</dbReference>
<evidence type="ECO:0000256" key="2">
    <source>
        <dbReference type="ARBA" id="ARBA00022691"/>
    </source>
</evidence>
<keyword evidence="6 8" id="KW-0411">Iron-sulfur</keyword>
<reference evidence="10" key="2">
    <citation type="submission" date="2016-08" db="EMBL/GenBank/DDBJ databases">
        <authorList>
            <person name="Seilhamer J.J."/>
        </authorList>
    </citation>
    <scope>NUCLEOTIDE SEQUENCE [LARGE SCALE GENOMIC DNA]</scope>
    <source>
        <strain evidence="10">F0677</strain>
    </source>
</reference>
<dbReference type="PANTHER" id="PTHR42836:SF1">
    <property type="entry name" value="7-CARBOXY-7-DEAZAGUANINE SYNTHASE"/>
    <property type="match status" value="1"/>
</dbReference>
<dbReference type="GO" id="GO:0051539">
    <property type="term" value="F:4 iron, 4 sulfur cluster binding"/>
    <property type="evidence" value="ECO:0007669"/>
    <property type="project" value="UniProtKB-UniRule"/>
</dbReference>
<comment type="cofactor">
    <cofactor evidence="8">
        <name>[4Fe-4S] cluster</name>
        <dbReference type="ChEBI" id="CHEBI:49883"/>
    </cofactor>
    <text evidence="8">Binds 1 [4Fe-4S] cluster. The cluster is coordinated with 3 cysteines and an exchangeable S-adenosyl-L-methionine.</text>
</comment>
<dbReference type="AlphaFoldDB" id="A0A1B3WEV5"/>
<feature type="domain" description="Radical SAM core" evidence="9">
    <location>
        <begin position="20"/>
        <end position="215"/>
    </location>
</feature>
<dbReference type="PIRSF" id="PIRSF000370">
    <property type="entry name" value="QueE"/>
    <property type="match status" value="1"/>
</dbReference>
<reference evidence="11 13" key="3">
    <citation type="submission" date="2018-08" db="EMBL/GenBank/DDBJ databases">
        <title>Draft genome sequence of Dialister pneumosintes KCOM 1685.</title>
        <authorList>
            <person name="Kook J.-K."/>
            <person name="Park S.-N."/>
            <person name="Lim Y.K."/>
        </authorList>
    </citation>
    <scope>NUCLEOTIDE SEQUENCE [LARGE SCALE GENOMIC DNA]</scope>
    <source>
        <strain evidence="11 13">KCOM 1685</strain>
    </source>
</reference>
<evidence type="ECO:0000256" key="1">
    <source>
        <dbReference type="ARBA" id="ARBA00022485"/>
    </source>
</evidence>
<dbReference type="InterPro" id="IPR024924">
    <property type="entry name" value="7-CO-7-deazaguanine_synth-like"/>
</dbReference>
<accession>A0A1B3WEV5</accession>
<evidence type="ECO:0000256" key="6">
    <source>
        <dbReference type="ARBA" id="ARBA00023014"/>
    </source>
</evidence>
<dbReference type="CDD" id="cd01335">
    <property type="entry name" value="Radical_SAM"/>
    <property type="match status" value="1"/>
</dbReference>
<comment type="cofactor">
    <cofactor evidence="8">
        <name>Mg(2+)</name>
        <dbReference type="ChEBI" id="CHEBI:18420"/>
    </cofactor>
</comment>
<dbReference type="InterPro" id="IPR023868">
    <property type="entry name" value="7-CO-7-deazaGua_synth_put_Clo"/>
</dbReference>
<comment type="cofactor">
    <cofactor evidence="8">
        <name>S-adenosyl-L-methionine</name>
        <dbReference type="ChEBI" id="CHEBI:59789"/>
    </cofactor>
    <text evidence="8">Binds 1 S-adenosyl-L-methionine per subunit.</text>
</comment>
<dbReference type="GO" id="GO:0008616">
    <property type="term" value="P:tRNA queuosine(34) biosynthetic process"/>
    <property type="evidence" value="ECO:0007669"/>
    <property type="project" value="UniProtKB-UniRule"/>
</dbReference>
<feature type="binding site" evidence="8">
    <location>
        <position position="40"/>
    </location>
    <ligand>
        <name>[4Fe-4S] cluster</name>
        <dbReference type="ChEBI" id="CHEBI:49883"/>
        <note>4Fe-4S-S-AdoMet</note>
    </ligand>
</feature>
<evidence type="ECO:0000313" key="12">
    <source>
        <dbReference type="Proteomes" id="UP000094757"/>
    </source>
</evidence>
<keyword evidence="7 8" id="KW-0456">Lyase</keyword>
<dbReference type="EC" id="4.3.99.3" evidence="8"/>
<evidence type="ECO:0000256" key="3">
    <source>
        <dbReference type="ARBA" id="ARBA00022723"/>
    </source>
</evidence>
<dbReference type="OrthoDB" id="9792276at2"/>
<evidence type="ECO:0000256" key="7">
    <source>
        <dbReference type="ARBA" id="ARBA00023239"/>
    </source>
</evidence>
<reference evidence="12" key="1">
    <citation type="submission" date="2016-08" db="EMBL/GenBank/DDBJ databases">
        <authorList>
            <person name="Holder M.E."/>
            <person name="Ajami N.J."/>
            <person name="Petrosino J.F."/>
        </authorList>
    </citation>
    <scope>NUCLEOTIDE SEQUENCE [LARGE SCALE GENOMIC DNA]</scope>
    <source>
        <strain evidence="12">F0677</strain>
    </source>
</reference>
<evidence type="ECO:0000256" key="4">
    <source>
        <dbReference type="ARBA" id="ARBA00022842"/>
    </source>
</evidence>
<feature type="binding site" evidence="8">
    <location>
        <begin position="39"/>
        <end position="41"/>
    </location>
    <ligand>
        <name>S-adenosyl-L-methionine</name>
        <dbReference type="ChEBI" id="CHEBI:59789"/>
    </ligand>
</feature>
<dbReference type="PROSITE" id="PS51918">
    <property type="entry name" value="RADICAL_SAM"/>
    <property type="match status" value="1"/>
</dbReference>
<dbReference type="NCBIfam" id="TIGR03963">
    <property type="entry name" value="rSAM_QueE_Clost"/>
    <property type="match status" value="1"/>
</dbReference>
<comment type="similarity">
    <text evidence="8">Belongs to the radical SAM superfamily. 7-carboxy-7-deazaguanine synthase family.</text>
</comment>
<dbReference type="InterPro" id="IPR058240">
    <property type="entry name" value="rSAM_sf"/>
</dbReference>
<keyword evidence="2 8" id="KW-0949">S-adenosyl-L-methionine</keyword>
<dbReference type="SUPFAM" id="SSF102114">
    <property type="entry name" value="Radical SAM enzymes"/>
    <property type="match status" value="1"/>
</dbReference>
<feature type="binding site" evidence="8">
    <location>
        <position position="37"/>
    </location>
    <ligand>
        <name>[4Fe-4S] cluster</name>
        <dbReference type="ChEBI" id="CHEBI:49883"/>
        <note>4Fe-4S-S-AdoMet</note>
    </ligand>
</feature>
<protein>
    <recommendedName>
        <fullName evidence="8">7-carboxy-7-deazaguanine synthase</fullName>
        <shortName evidence="8">CDG synthase</shortName>
        <ecNumber evidence="8">4.3.99.3</ecNumber>
    </recommendedName>
    <alternativeName>
        <fullName evidence="8">Queuosine biosynthesis protein QueE</fullName>
    </alternativeName>
</protein>
<sequence length="219" mass="25130">MRHKFPVVEIFDSIDGEGKRTGYMAIFIRFAGCNLRCTYCDTSYALCSSDASIFLTKEELLTKIASYPWKRITFTGGEPLLQPLQELCEELDRAGYEMNVETNGAVPLLSQRPKNLFYTMDYKCSDSGVKSHMRLENFKELTSKDVLKFVVSSQRDLDDMQMIIKKYFTTEKPAFYVSPVWGKITPAALVDYVKEKELSEVCVQVQLHKIIWSPDKRGV</sequence>
<keyword evidence="3 8" id="KW-0479">Metal-binding</keyword>
<gene>
    <name evidence="8 11" type="primary">queE</name>
    <name evidence="10" type="ORF">BCB69_05790</name>
    <name evidence="11" type="ORF">DX915_03610</name>
</gene>
<feature type="binding site" evidence="8">
    <location>
        <position position="33"/>
    </location>
    <ligand>
        <name>[4Fe-4S] cluster</name>
        <dbReference type="ChEBI" id="CHEBI:49883"/>
        <note>4Fe-4S-S-AdoMet</note>
    </ligand>
</feature>
<dbReference type="SFLD" id="SFLDS00029">
    <property type="entry name" value="Radical_SAM"/>
    <property type="match status" value="1"/>
</dbReference>
<evidence type="ECO:0000256" key="8">
    <source>
        <dbReference type="HAMAP-Rule" id="MF_00917"/>
    </source>
</evidence>
<comment type="pathway">
    <text evidence="8">Purine metabolism; 7-cyano-7-deazaguanine biosynthesis.</text>
</comment>
<dbReference type="GO" id="GO:1904047">
    <property type="term" value="F:S-adenosyl-L-methionine binding"/>
    <property type="evidence" value="ECO:0007669"/>
    <property type="project" value="UniProtKB-UniRule"/>
</dbReference>
<dbReference type="PANTHER" id="PTHR42836">
    <property type="entry name" value="7-CARBOXY-7-DEAZAGUANINE SYNTHASE"/>
    <property type="match status" value="1"/>
</dbReference>
<dbReference type="RefSeq" id="WP_069177282.1">
    <property type="nucleotide sequence ID" value="NZ_CP017037.1"/>
</dbReference>
<comment type="function">
    <text evidence="8">Catalyzes the complex heterocyclic radical-mediated conversion of 6-carboxy-5,6,7,8-tetrahydropterin (CPH4) to 7-carboxy-7-deazaguanine (CDG), a step common to the biosynthetic pathways of all 7-deazapurine-containing compounds.</text>
</comment>
<dbReference type="GO" id="GO:0016840">
    <property type="term" value="F:carbon-nitrogen lyase activity"/>
    <property type="evidence" value="ECO:0007669"/>
    <property type="project" value="UniProtKB-UniRule"/>
</dbReference>
<dbReference type="HAMAP" id="MF_00917">
    <property type="entry name" value="QueE"/>
    <property type="match status" value="1"/>
</dbReference>
<comment type="catalytic activity">
    <reaction evidence="8">
        <text>6-carboxy-5,6,7,8-tetrahydropterin + H(+) = 7-carboxy-7-carbaguanine + NH4(+)</text>
        <dbReference type="Rhea" id="RHEA:27974"/>
        <dbReference type="ChEBI" id="CHEBI:15378"/>
        <dbReference type="ChEBI" id="CHEBI:28938"/>
        <dbReference type="ChEBI" id="CHEBI:61032"/>
        <dbReference type="ChEBI" id="CHEBI:61036"/>
        <dbReference type="EC" id="4.3.99.3"/>
    </reaction>
</comment>
<dbReference type="EMBL" id="CP017037">
    <property type="protein sequence ID" value="AOH39493.1"/>
    <property type="molecule type" value="Genomic_DNA"/>
</dbReference>
<dbReference type="EMBL" id="QWKU01000001">
    <property type="protein sequence ID" value="RID94604.1"/>
    <property type="molecule type" value="Genomic_DNA"/>
</dbReference>
<comment type="subunit">
    <text evidence="8">Homodimer.</text>
</comment>
<feature type="binding site" evidence="8">
    <location>
        <position position="77"/>
    </location>
    <ligand>
        <name>S-adenosyl-L-methionine</name>
        <dbReference type="ChEBI" id="CHEBI:59789"/>
    </ligand>
</feature>
<dbReference type="GO" id="GO:0000287">
    <property type="term" value="F:magnesium ion binding"/>
    <property type="evidence" value="ECO:0007669"/>
    <property type="project" value="UniProtKB-UniRule"/>
</dbReference>
<dbReference type="Pfam" id="PF04055">
    <property type="entry name" value="Radical_SAM"/>
    <property type="match status" value="1"/>
</dbReference>
<evidence type="ECO:0000256" key="5">
    <source>
        <dbReference type="ARBA" id="ARBA00023004"/>
    </source>
</evidence>
<dbReference type="Gene3D" id="3.20.20.70">
    <property type="entry name" value="Aldolase class I"/>
    <property type="match status" value="1"/>
</dbReference>
<feature type="binding site" evidence="8">
    <location>
        <position position="42"/>
    </location>
    <ligand>
        <name>Mg(2+)</name>
        <dbReference type="ChEBI" id="CHEBI:18420"/>
    </ligand>
</feature>
<dbReference type="Proteomes" id="UP000266262">
    <property type="component" value="Unassembled WGS sequence"/>
</dbReference>
<keyword evidence="5 8" id="KW-0408">Iron</keyword>
<evidence type="ECO:0000313" key="10">
    <source>
        <dbReference type="EMBL" id="AOH39493.1"/>
    </source>
</evidence>
<evidence type="ECO:0000259" key="9">
    <source>
        <dbReference type="PROSITE" id="PS51918"/>
    </source>
</evidence>
<keyword evidence="4 8" id="KW-0460">Magnesium</keyword>
<feature type="binding site" evidence="8">
    <location>
        <begin position="14"/>
        <end position="16"/>
    </location>
    <ligand>
        <name>substrate</name>
    </ligand>
</feature>
<evidence type="ECO:0000313" key="13">
    <source>
        <dbReference type="Proteomes" id="UP000266262"/>
    </source>
</evidence>